<dbReference type="AlphaFoldDB" id="A0A0C3FA56"/>
<sequence length="87" mass="9519">MSTLCLVGFGADSSNITLAYFGPSVGNVKLIHNCPIHLRGEAHVFAYAASDKHCFQNATACCRTTHRYGLSSRYRHSSPHQHASPLM</sequence>
<keyword evidence="2" id="KW-1185">Reference proteome</keyword>
<proteinExistence type="predicted"/>
<dbReference type="InParanoid" id="A0A0C3FA56"/>
<dbReference type="HOGENOM" id="CLU_2484119_0_0_1"/>
<dbReference type="Proteomes" id="UP000054166">
    <property type="component" value="Unassembled WGS sequence"/>
</dbReference>
<reference evidence="1 2" key="1">
    <citation type="submission" date="2014-04" db="EMBL/GenBank/DDBJ databases">
        <authorList>
            <consortium name="DOE Joint Genome Institute"/>
            <person name="Kuo A."/>
            <person name="Tarkka M."/>
            <person name="Buscot F."/>
            <person name="Kohler A."/>
            <person name="Nagy L.G."/>
            <person name="Floudas D."/>
            <person name="Copeland A."/>
            <person name="Barry K.W."/>
            <person name="Cichocki N."/>
            <person name="Veneault-Fourrey C."/>
            <person name="LaButti K."/>
            <person name="Lindquist E.A."/>
            <person name="Lipzen A."/>
            <person name="Lundell T."/>
            <person name="Morin E."/>
            <person name="Murat C."/>
            <person name="Sun H."/>
            <person name="Tunlid A."/>
            <person name="Henrissat B."/>
            <person name="Grigoriev I.V."/>
            <person name="Hibbett D.S."/>
            <person name="Martin F."/>
            <person name="Nordberg H.P."/>
            <person name="Cantor M.N."/>
            <person name="Hua S.X."/>
        </authorList>
    </citation>
    <scope>NUCLEOTIDE SEQUENCE [LARGE SCALE GENOMIC DNA]</scope>
    <source>
        <strain evidence="1 2">F 1598</strain>
    </source>
</reference>
<organism evidence="1 2">
    <name type="scientific">Piloderma croceum (strain F 1598)</name>
    <dbReference type="NCBI Taxonomy" id="765440"/>
    <lineage>
        <taxon>Eukaryota</taxon>
        <taxon>Fungi</taxon>
        <taxon>Dikarya</taxon>
        <taxon>Basidiomycota</taxon>
        <taxon>Agaricomycotina</taxon>
        <taxon>Agaricomycetes</taxon>
        <taxon>Agaricomycetidae</taxon>
        <taxon>Atheliales</taxon>
        <taxon>Atheliaceae</taxon>
        <taxon>Piloderma</taxon>
    </lineage>
</organism>
<accession>A0A0C3FA56</accession>
<reference evidence="2" key="2">
    <citation type="submission" date="2015-01" db="EMBL/GenBank/DDBJ databases">
        <title>Evolutionary Origins and Diversification of the Mycorrhizal Mutualists.</title>
        <authorList>
            <consortium name="DOE Joint Genome Institute"/>
            <consortium name="Mycorrhizal Genomics Consortium"/>
            <person name="Kohler A."/>
            <person name="Kuo A."/>
            <person name="Nagy L.G."/>
            <person name="Floudas D."/>
            <person name="Copeland A."/>
            <person name="Barry K.W."/>
            <person name="Cichocki N."/>
            <person name="Veneault-Fourrey C."/>
            <person name="LaButti K."/>
            <person name="Lindquist E.A."/>
            <person name="Lipzen A."/>
            <person name="Lundell T."/>
            <person name="Morin E."/>
            <person name="Murat C."/>
            <person name="Riley R."/>
            <person name="Ohm R."/>
            <person name="Sun H."/>
            <person name="Tunlid A."/>
            <person name="Henrissat B."/>
            <person name="Grigoriev I.V."/>
            <person name="Hibbett D.S."/>
            <person name="Martin F."/>
        </authorList>
    </citation>
    <scope>NUCLEOTIDE SEQUENCE [LARGE SCALE GENOMIC DNA]</scope>
    <source>
        <strain evidence="2">F 1598</strain>
    </source>
</reference>
<dbReference type="EMBL" id="KN832998">
    <property type="protein sequence ID" value="KIM81530.1"/>
    <property type="molecule type" value="Genomic_DNA"/>
</dbReference>
<protein>
    <submittedName>
        <fullName evidence="1">Uncharacterized protein</fullName>
    </submittedName>
</protein>
<gene>
    <name evidence="1" type="ORF">PILCRDRAFT_495845</name>
</gene>
<name>A0A0C3FA56_PILCF</name>
<evidence type="ECO:0000313" key="1">
    <source>
        <dbReference type="EMBL" id="KIM81530.1"/>
    </source>
</evidence>
<evidence type="ECO:0000313" key="2">
    <source>
        <dbReference type="Proteomes" id="UP000054166"/>
    </source>
</evidence>